<protein>
    <recommendedName>
        <fullName evidence="3">Retrotransposon gag domain-containing protein</fullName>
    </recommendedName>
</protein>
<dbReference type="Pfam" id="PF08284">
    <property type="entry name" value="RVP_2"/>
    <property type="match status" value="1"/>
</dbReference>
<proteinExistence type="predicted"/>
<evidence type="ECO:0008006" key="3">
    <source>
        <dbReference type="Google" id="ProtNLM"/>
    </source>
</evidence>
<name>A0A6A6M1K7_HEVBR</name>
<dbReference type="CDD" id="cd00303">
    <property type="entry name" value="retropepsin_like"/>
    <property type="match status" value="1"/>
</dbReference>
<reference evidence="1 2" key="1">
    <citation type="journal article" date="2020" name="Mol. Plant">
        <title>The Chromosome-Based Rubber Tree Genome Provides New Insights into Spurge Genome Evolution and Rubber Biosynthesis.</title>
        <authorList>
            <person name="Liu J."/>
            <person name="Shi C."/>
            <person name="Shi C.C."/>
            <person name="Li W."/>
            <person name="Zhang Q.J."/>
            <person name="Zhang Y."/>
            <person name="Li K."/>
            <person name="Lu H.F."/>
            <person name="Shi C."/>
            <person name="Zhu S.T."/>
            <person name="Xiao Z.Y."/>
            <person name="Nan H."/>
            <person name="Yue Y."/>
            <person name="Zhu X.G."/>
            <person name="Wu Y."/>
            <person name="Hong X.N."/>
            <person name="Fan G.Y."/>
            <person name="Tong Y."/>
            <person name="Zhang D."/>
            <person name="Mao C.L."/>
            <person name="Liu Y.L."/>
            <person name="Hao S.J."/>
            <person name="Liu W.Q."/>
            <person name="Lv M.Q."/>
            <person name="Zhang H.B."/>
            <person name="Liu Y."/>
            <person name="Hu-Tang G.R."/>
            <person name="Wang J.P."/>
            <person name="Wang J.H."/>
            <person name="Sun Y.H."/>
            <person name="Ni S.B."/>
            <person name="Chen W.B."/>
            <person name="Zhang X.C."/>
            <person name="Jiao Y.N."/>
            <person name="Eichler E.E."/>
            <person name="Li G.H."/>
            <person name="Liu X."/>
            <person name="Gao L.Z."/>
        </authorList>
    </citation>
    <scope>NUCLEOTIDE SEQUENCE [LARGE SCALE GENOMIC DNA]</scope>
    <source>
        <strain evidence="2">cv. GT1</strain>
        <tissue evidence="1">Leaf</tissue>
    </source>
</reference>
<dbReference type="AlphaFoldDB" id="A0A6A6M1K7"/>
<sequence length="168" mass="18774">MTQLADLKNLKQLGTLQDYLDAFDALYPKVGHKCKKWQAFVMQVIVDEGEDSEEMGEEEFRQELQLSPTTLKGTHGAQTMCIQGCSGKLQLQLLIDTGNNHNFLGAHIAKKLSCEKEPITGVLVDVANGQNTQCQAKGSSFKWQIQDHYFEADVFLLPLDNYDLILGP</sequence>
<accession>A0A6A6M1K7</accession>
<dbReference type="InterPro" id="IPR021109">
    <property type="entry name" value="Peptidase_aspartic_dom_sf"/>
</dbReference>
<dbReference type="Gene3D" id="2.40.70.10">
    <property type="entry name" value="Acid Proteases"/>
    <property type="match status" value="1"/>
</dbReference>
<comment type="caution">
    <text evidence="1">The sequence shown here is derived from an EMBL/GenBank/DDBJ whole genome shotgun (WGS) entry which is preliminary data.</text>
</comment>
<organism evidence="1 2">
    <name type="scientific">Hevea brasiliensis</name>
    <name type="common">Para rubber tree</name>
    <name type="synonym">Siphonia brasiliensis</name>
    <dbReference type="NCBI Taxonomy" id="3981"/>
    <lineage>
        <taxon>Eukaryota</taxon>
        <taxon>Viridiplantae</taxon>
        <taxon>Streptophyta</taxon>
        <taxon>Embryophyta</taxon>
        <taxon>Tracheophyta</taxon>
        <taxon>Spermatophyta</taxon>
        <taxon>Magnoliopsida</taxon>
        <taxon>eudicotyledons</taxon>
        <taxon>Gunneridae</taxon>
        <taxon>Pentapetalae</taxon>
        <taxon>rosids</taxon>
        <taxon>fabids</taxon>
        <taxon>Malpighiales</taxon>
        <taxon>Euphorbiaceae</taxon>
        <taxon>Crotonoideae</taxon>
        <taxon>Micrandreae</taxon>
        <taxon>Hevea</taxon>
    </lineage>
</organism>
<dbReference type="Proteomes" id="UP000467840">
    <property type="component" value="Chromosome 9"/>
</dbReference>
<keyword evidence="2" id="KW-1185">Reference proteome</keyword>
<evidence type="ECO:0000313" key="2">
    <source>
        <dbReference type="Proteomes" id="UP000467840"/>
    </source>
</evidence>
<gene>
    <name evidence="1" type="ORF">GH714_029730</name>
</gene>
<dbReference type="EMBL" id="JAAGAX010000008">
    <property type="protein sequence ID" value="KAF2307560.1"/>
    <property type="molecule type" value="Genomic_DNA"/>
</dbReference>
<evidence type="ECO:0000313" key="1">
    <source>
        <dbReference type="EMBL" id="KAF2307560.1"/>
    </source>
</evidence>